<dbReference type="Proteomes" id="UP000265520">
    <property type="component" value="Unassembled WGS sequence"/>
</dbReference>
<dbReference type="EMBL" id="LXQA010991527">
    <property type="protein sequence ID" value="MCI80257.1"/>
    <property type="molecule type" value="Genomic_DNA"/>
</dbReference>
<evidence type="ECO:0000313" key="2">
    <source>
        <dbReference type="Proteomes" id="UP000265520"/>
    </source>
</evidence>
<accession>A0A392UWN7</accession>
<feature type="non-terminal residue" evidence="1">
    <location>
        <position position="30"/>
    </location>
</feature>
<reference evidence="1 2" key="1">
    <citation type="journal article" date="2018" name="Front. Plant Sci.">
        <title>Red Clover (Trifolium pratense) and Zigzag Clover (T. medium) - A Picture of Genomic Similarities and Differences.</title>
        <authorList>
            <person name="Dluhosova J."/>
            <person name="Istvanek J."/>
            <person name="Nedelnik J."/>
            <person name="Repkova J."/>
        </authorList>
    </citation>
    <scope>NUCLEOTIDE SEQUENCE [LARGE SCALE GENOMIC DNA]</scope>
    <source>
        <strain evidence="2">cv. 10/8</strain>
        <tissue evidence="1">Leaf</tissue>
    </source>
</reference>
<evidence type="ECO:0000313" key="1">
    <source>
        <dbReference type="EMBL" id="MCI80257.1"/>
    </source>
</evidence>
<proteinExistence type="predicted"/>
<protein>
    <submittedName>
        <fullName evidence="1">Uncharacterized protein</fullName>
    </submittedName>
</protein>
<dbReference type="AlphaFoldDB" id="A0A392UWN7"/>
<keyword evidence="2" id="KW-1185">Reference proteome</keyword>
<comment type="caution">
    <text evidence="1">The sequence shown here is derived from an EMBL/GenBank/DDBJ whole genome shotgun (WGS) entry which is preliminary data.</text>
</comment>
<organism evidence="1 2">
    <name type="scientific">Trifolium medium</name>
    <dbReference type="NCBI Taxonomy" id="97028"/>
    <lineage>
        <taxon>Eukaryota</taxon>
        <taxon>Viridiplantae</taxon>
        <taxon>Streptophyta</taxon>
        <taxon>Embryophyta</taxon>
        <taxon>Tracheophyta</taxon>
        <taxon>Spermatophyta</taxon>
        <taxon>Magnoliopsida</taxon>
        <taxon>eudicotyledons</taxon>
        <taxon>Gunneridae</taxon>
        <taxon>Pentapetalae</taxon>
        <taxon>rosids</taxon>
        <taxon>fabids</taxon>
        <taxon>Fabales</taxon>
        <taxon>Fabaceae</taxon>
        <taxon>Papilionoideae</taxon>
        <taxon>50 kb inversion clade</taxon>
        <taxon>NPAAA clade</taxon>
        <taxon>Hologalegina</taxon>
        <taxon>IRL clade</taxon>
        <taxon>Trifolieae</taxon>
        <taxon>Trifolium</taxon>
    </lineage>
</organism>
<sequence length="30" mass="3275">MKLKLNLKTFQTLTGVGIKMIEEAHQGTGS</sequence>
<name>A0A392UWN7_9FABA</name>